<evidence type="ECO:0000313" key="3">
    <source>
        <dbReference type="Proteomes" id="UP001153269"/>
    </source>
</evidence>
<evidence type="ECO:0000313" key="2">
    <source>
        <dbReference type="EMBL" id="CAB1432252.1"/>
    </source>
</evidence>
<organism evidence="2 3">
    <name type="scientific">Pleuronectes platessa</name>
    <name type="common">European plaice</name>
    <dbReference type="NCBI Taxonomy" id="8262"/>
    <lineage>
        <taxon>Eukaryota</taxon>
        <taxon>Metazoa</taxon>
        <taxon>Chordata</taxon>
        <taxon>Craniata</taxon>
        <taxon>Vertebrata</taxon>
        <taxon>Euteleostomi</taxon>
        <taxon>Actinopterygii</taxon>
        <taxon>Neopterygii</taxon>
        <taxon>Teleostei</taxon>
        <taxon>Neoteleostei</taxon>
        <taxon>Acanthomorphata</taxon>
        <taxon>Carangaria</taxon>
        <taxon>Pleuronectiformes</taxon>
        <taxon>Pleuronectoidei</taxon>
        <taxon>Pleuronectidae</taxon>
        <taxon>Pleuronectes</taxon>
    </lineage>
</organism>
<dbReference type="AlphaFoldDB" id="A0A9N7UL09"/>
<comment type="caution">
    <text evidence="2">The sequence shown here is derived from an EMBL/GenBank/DDBJ whole genome shotgun (WGS) entry which is preliminary data.</text>
</comment>
<evidence type="ECO:0000256" key="1">
    <source>
        <dbReference type="SAM" id="MobiDB-lite"/>
    </source>
</evidence>
<feature type="region of interest" description="Disordered" evidence="1">
    <location>
        <begin position="101"/>
        <end position="124"/>
    </location>
</feature>
<name>A0A9N7UL09_PLEPL</name>
<dbReference type="Proteomes" id="UP001153269">
    <property type="component" value="Unassembled WGS sequence"/>
</dbReference>
<dbReference type="EMBL" id="CADEAL010001422">
    <property type="protein sequence ID" value="CAB1432252.1"/>
    <property type="molecule type" value="Genomic_DNA"/>
</dbReference>
<protein>
    <submittedName>
        <fullName evidence="2">Uncharacterized protein</fullName>
    </submittedName>
</protein>
<gene>
    <name evidence="2" type="ORF">PLEPLA_LOCUS20309</name>
</gene>
<accession>A0A9N7UL09</accession>
<sequence length="132" mass="14436">MASFTPLLIDLAESKPDSTPASQQATFPEPGCDLCYSSCAVCPTHSWRDRKTDLENYSVYVIGDYRTAARALYLGTTPRTPSSLKASLLPSCKEQCESLQPCQPSSCGETGEEAPPGSPRRPQRSATFYFFL</sequence>
<reference evidence="2" key="1">
    <citation type="submission" date="2020-03" db="EMBL/GenBank/DDBJ databases">
        <authorList>
            <person name="Weist P."/>
        </authorList>
    </citation>
    <scope>NUCLEOTIDE SEQUENCE</scope>
</reference>
<proteinExistence type="predicted"/>
<keyword evidence="3" id="KW-1185">Reference proteome</keyword>